<comment type="caution">
    <text evidence="5">The sequence shown here is derived from an EMBL/GenBank/DDBJ whole genome shotgun (WGS) entry which is preliminary data.</text>
</comment>
<evidence type="ECO:0000259" key="2">
    <source>
        <dbReference type="PROSITE" id="PS50112"/>
    </source>
</evidence>
<dbReference type="SMART" id="SM00091">
    <property type="entry name" value="PAS"/>
    <property type="match status" value="1"/>
</dbReference>
<dbReference type="InterPro" id="IPR051932">
    <property type="entry name" value="Bact_StressResp_Reg"/>
</dbReference>
<dbReference type="PROSITE" id="PS50112">
    <property type="entry name" value="PAS"/>
    <property type="match status" value="1"/>
</dbReference>
<dbReference type="Pfam" id="PF08448">
    <property type="entry name" value="PAS_4"/>
    <property type="match status" value="1"/>
</dbReference>
<dbReference type="InterPro" id="IPR035965">
    <property type="entry name" value="PAS-like_dom_sf"/>
</dbReference>
<dbReference type="SUPFAM" id="SSF52091">
    <property type="entry name" value="SpoIIaa-like"/>
    <property type="match status" value="1"/>
</dbReference>
<dbReference type="SUPFAM" id="SSF55785">
    <property type="entry name" value="PYP-like sensor domain (PAS domain)"/>
    <property type="match status" value="1"/>
</dbReference>
<dbReference type="EMBL" id="WJIE01000010">
    <property type="protein sequence ID" value="MRG96254.1"/>
    <property type="molecule type" value="Genomic_DNA"/>
</dbReference>
<dbReference type="InterPro" id="IPR036513">
    <property type="entry name" value="STAS_dom_sf"/>
</dbReference>
<dbReference type="Pfam" id="PF01740">
    <property type="entry name" value="STAS"/>
    <property type="match status" value="1"/>
</dbReference>
<accession>A0A6N7Q1X1</accession>
<reference evidence="5 6" key="1">
    <citation type="submission" date="2019-10" db="EMBL/GenBank/DDBJ databases">
        <title>A soil myxobacterium in the family Polyangiaceae.</title>
        <authorList>
            <person name="Li Y."/>
            <person name="Wang J."/>
        </authorList>
    </citation>
    <scope>NUCLEOTIDE SEQUENCE [LARGE SCALE GENOMIC DNA]</scope>
    <source>
        <strain evidence="5 6">DSM 14734</strain>
    </source>
</reference>
<dbReference type="PANTHER" id="PTHR33745">
    <property type="entry name" value="RSBT ANTAGONIST PROTEIN RSBS-RELATED"/>
    <property type="match status" value="1"/>
</dbReference>
<dbReference type="Gene3D" id="3.30.750.24">
    <property type="entry name" value="STAS domain"/>
    <property type="match status" value="1"/>
</dbReference>
<dbReference type="PROSITE" id="PS50801">
    <property type="entry name" value="STAS"/>
    <property type="match status" value="1"/>
</dbReference>
<dbReference type="InterPro" id="IPR000700">
    <property type="entry name" value="PAS-assoc_C"/>
</dbReference>
<gene>
    <name evidence="5" type="ORF">GF068_30670</name>
</gene>
<dbReference type="RefSeq" id="WP_153823049.1">
    <property type="nucleotide sequence ID" value="NZ_WJIE01000010.1"/>
</dbReference>
<evidence type="ECO:0000313" key="5">
    <source>
        <dbReference type="EMBL" id="MRG96254.1"/>
    </source>
</evidence>
<dbReference type="PROSITE" id="PS50113">
    <property type="entry name" value="PAC"/>
    <property type="match status" value="1"/>
</dbReference>
<evidence type="ECO:0000259" key="4">
    <source>
        <dbReference type="PROSITE" id="PS50801"/>
    </source>
</evidence>
<sequence>MSNSTVPGPFVFLSSRAPEMSAAITRDALDELPMLAKAGAAEAAAWAEAAVGVALRALDGAAGLEALGAHVLSLAAKGAPAEEVGRALALCRRHFLRACVRALPEVPGAAEGIERLSACFDVASEALLQHYAALATSGHDATVHRQNLDRLERSRAEVQAILDNAPIVVFVKDLDGVFTFSNRQFDENCNLPRGWILGKRDGDFLPPETVKQNRDNDALALAAGRPLESEEIIPTAEGTRIYMVSKFPLFNTNGEPYAVCGVSLDITARKQAEEERAQLAKDIIDAQHVALRALSTPLLPIARGVVLMPLIGAIDATRAALVLETLLDGVGAHQAEVAILDITGLREVDADVASGIVQAAQAAALLGAEVVLTGVRPAAARALIELGVDMRGLKTLSTLQQGVTYAITRSRARAR</sequence>
<keyword evidence="6" id="KW-1185">Reference proteome</keyword>
<dbReference type="OrthoDB" id="5513511at2"/>
<name>A0A6N7Q1X1_9BACT</name>
<dbReference type="InterPro" id="IPR013656">
    <property type="entry name" value="PAS_4"/>
</dbReference>
<feature type="domain" description="PAC" evidence="3">
    <location>
        <begin position="227"/>
        <end position="278"/>
    </location>
</feature>
<dbReference type="CDD" id="cd07041">
    <property type="entry name" value="STAS_RsbR_RsbS_like"/>
    <property type="match status" value="1"/>
</dbReference>
<dbReference type="PANTHER" id="PTHR33745:SF3">
    <property type="entry name" value="RSBT CO-ANTAGONIST PROTEIN RSBRC"/>
    <property type="match status" value="1"/>
</dbReference>
<dbReference type="InterPro" id="IPR002645">
    <property type="entry name" value="STAS_dom"/>
</dbReference>
<evidence type="ECO:0000259" key="3">
    <source>
        <dbReference type="PROSITE" id="PS50113"/>
    </source>
</evidence>
<dbReference type="AlphaFoldDB" id="A0A6N7Q1X1"/>
<feature type="domain" description="STAS" evidence="4">
    <location>
        <begin position="295"/>
        <end position="406"/>
    </location>
</feature>
<feature type="domain" description="PAS" evidence="2">
    <location>
        <begin position="154"/>
        <end position="224"/>
    </location>
</feature>
<dbReference type="Proteomes" id="UP000440224">
    <property type="component" value="Unassembled WGS sequence"/>
</dbReference>
<dbReference type="NCBIfam" id="TIGR00229">
    <property type="entry name" value="sensory_box"/>
    <property type="match status" value="1"/>
</dbReference>
<protein>
    <submittedName>
        <fullName evidence="5">PAS domain-containing protein</fullName>
    </submittedName>
</protein>
<dbReference type="InterPro" id="IPR000014">
    <property type="entry name" value="PAS"/>
</dbReference>
<dbReference type="Gene3D" id="3.30.450.20">
    <property type="entry name" value="PAS domain"/>
    <property type="match status" value="1"/>
</dbReference>
<evidence type="ECO:0000313" key="6">
    <source>
        <dbReference type="Proteomes" id="UP000440224"/>
    </source>
</evidence>
<evidence type="ECO:0000256" key="1">
    <source>
        <dbReference type="ARBA" id="ARBA00022553"/>
    </source>
</evidence>
<proteinExistence type="predicted"/>
<keyword evidence="1" id="KW-0597">Phosphoprotein</keyword>
<dbReference type="CDD" id="cd00130">
    <property type="entry name" value="PAS"/>
    <property type="match status" value="1"/>
</dbReference>
<organism evidence="5 6">
    <name type="scientific">Polyangium spumosum</name>
    <dbReference type="NCBI Taxonomy" id="889282"/>
    <lineage>
        <taxon>Bacteria</taxon>
        <taxon>Pseudomonadati</taxon>
        <taxon>Myxococcota</taxon>
        <taxon>Polyangia</taxon>
        <taxon>Polyangiales</taxon>
        <taxon>Polyangiaceae</taxon>
        <taxon>Polyangium</taxon>
    </lineage>
</organism>